<protein>
    <submittedName>
        <fullName evidence="2">Uncharacterized protein</fullName>
    </submittedName>
</protein>
<evidence type="ECO:0000313" key="2">
    <source>
        <dbReference type="EMBL" id="ETE62979.1"/>
    </source>
</evidence>
<proteinExistence type="predicted"/>
<dbReference type="Proteomes" id="UP000018936">
    <property type="component" value="Unassembled WGS sequence"/>
</dbReference>
<dbReference type="AlphaFoldDB" id="V8NL48"/>
<evidence type="ECO:0000256" key="1">
    <source>
        <dbReference type="SAM" id="MobiDB-lite"/>
    </source>
</evidence>
<name>V8NL48_OPHHA</name>
<keyword evidence="3" id="KW-1185">Reference proteome</keyword>
<evidence type="ECO:0000313" key="3">
    <source>
        <dbReference type="Proteomes" id="UP000018936"/>
    </source>
</evidence>
<feature type="non-terminal residue" evidence="2">
    <location>
        <position position="1"/>
    </location>
</feature>
<sequence length="367" mass="39696">MVHLVKFLQYPIAVPNGGIQTPAGYSSSLLTAQAVENEREKACPFLSRKPAPGWNLHPQKLHIEIRLSHVGYIAKWGRAPLERRKVIPSRPAGSQEALGAQTNQPSTDTERSTTFTRHSEEKKAKGTKRPELHLSGNQYQCHLRLPGSACTPRDTMAWKALGRGNNLKGGGHVAVAAILTFLTYKHTHQVAQQRKEDGTQSHLCGHASPSQTYLHCTCVLREGEKGLKRAKNQLGGKEGCCASMHGGAYCIVGASACVCACFWHTATKSEIRQGLPSAEINTINELLEIMCVLSPSPTAPHLHIGAPVPTLVEGPKGVCPVCRIEIGAGSDGIFSILGWVAALALGERILREVVEPRQKRKSTAQVT</sequence>
<reference evidence="2 3" key="1">
    <citation type="journal article" date="2013" name="Proc. Natl. Acad. Sci. U.S.A.">
        <title>The king cobra genome reveals dynamic gene evolution and adaptation in the snake venom system.</title>
        <authorList>
            <person name="Vonk F.J."/>
            <person name="Casewell N.R."/>
            <person name="Henkel C.V."/>
            <person name="Heimberg A.M."/>
            <person name="Jansen H.J."/>
            <person name="McCleary R.J."/>
            <person name="Kerkkamp H.M."/>
            <person name="Vos R.A."/>
            <person name="Guerreiro I."/>
            <person name="Calvete J.J."/>
            <person name="Wuster W."/>
            <person name="Woods A.E."/>
            <person name="Logan J.M."/>
            <person name="Harrison R.A."/>
            <person name="Castoe T.A."/>
            <person name="de Koning A.P."/>
            <person name="Pollock D.D."/>
            <person name="Yandell M."/>
            <person name="Calderon D."/>
            <person name="Renjifo C."/>
            <person name="Currier R.B."/>
            <person name="Salgado D."/>
            <person name="Pla D."/>
            <person name="Sanz L."/>
            <person name="Hyder A.S."/>
            <person name="Ribeiro J.M."/>
            <person name="Arntzen J.W."/>
            <person name="van den Thillart G.E."/>
            <person name="Boetzer M."/>
            <person name="Pirovano W."/>
            <person name="Dirks R.P."/>
            <person name="Spaink H.P."/>
            <person name="Duboule D."/>
            <person name="McGlinn E."/>
            <person name="Kini R.M."/>
            <person name="Richardson M.K."/>
        </authorList>
    </citation>
    <scope>NUCLEOTIDE SEQUENCE</scope>
    <source>
        <tissue evidence="2">Blood</tissue>
    </source>
</reference>
<comment type="caution">
    <text evidence="2">The sequence shown here is derived from an EMBL/GenBank/DDBJ whole genome shotgun (WGS) entry which is preliminary data.</text>
</comment>
<gene>
    <name evidence="2" type="ORF">L345_11264</name>
</gene>
<feature type="compositionally biased region" description="Polar residues" evidence="1">
    <location>
        <begin position="100"/>
        <end position="116"/>
    </location>
</feature>
<feature type="region of interest" description="Disordered" evidence="1">
    <location>
        <begin position="88"/>
        <end position="135"/>
    </location>
</feature>
<accession>V8NL48</accession>
<feature type="compositionally biased region" description="Basic and acidic residues" evidence="1">
    <location>
        <begin position="117"/>
        <end position="132"/>
    </location>
</feature>
<organism evidence="2 3">
    <name type="scientific">Ophiophagus hannah</name>
    <name type="common">King cobra</name>
    <name type="synonym">Naja hannah</name>
    <dbReference type="NCBI Taxonomy" id="8665"/>
    <lineage>
        <taxon>Eukaryota</taxon>
        <taxon>Metazoa</taxon>
        <taxon>Chordata</taxon>
        <taxon>Craniata</taxon>
        <taxon>Vertebrata</taxon>
        <taxon>Euteleostomi</taxon>
        <taxon>Lepidosauria</taxon>
        <taxon>Squamata</taxon>
        <taxon>Bifurcata</taxon>
        <taxon>Unidentata</taxon>
        <taxon>Episquamata</taxon>
        <taxon>Toxicofera</taxon>
        <taxon>Serpentes</taxon>
        <taxon>Colubroidea</taxon>
        <taxon>Elapidae</taxon>
        <taxon>Elapinae</taxon>
        <taxon>Ophiophagus</taxon>
    </lineage>
</organism>
<dbReference type="EMBL" id="AZIM01002969">
    <property type="protein sequence ID" value="ETE62979.1"/>
    <property type="molecule type" value="Genomic_DNA"/>
</dbReference>